<comment type="caution">
    <text evidence="1">The sequence shown here is derived from an EMBL/GenBank/DDBJ whole genome shotgun (WGS) entry which is preliminary data.</text>
</comment>
<gene>
    <name evidence="1" type="ORF">SDC9_135661</name>
</gene>
<sequence length="110" mass="11780">MDHVLDRTPHHTARTCVGAATDGHHAGQRLAVGGDALLRLFDRLIVDREVLGAVLAGLLGINLEHFLDKALGLFTGEIRHLASPDHADTNLYTARLGFEQHPAAHTAPPG</sequence>
<organism evidence="1">
    <name type="scientific">bioreactor metagenome</name>
    <dbReference type="NCBI Taxonomy" id="1076179"/>
    <lineage>
        <taxon>unclassified sequences</taxon>
        <taxon>metagenomes</taxon>
        <taxon>ecological metagenomes</taxon>
    </lineage>
</organism>
<dbReference type="AlphaFoldDB" id="A0A645DH18"/>
<reference evidence="1" key="1">
    <citation type="submission" date="2019-08" db="EMBL/GenBank/DDBJ databases">
        <authorList>
            <person name="Kucharzyk K."/>
            <person name="Murdoch R.W."/>
            <person name="Higgins S."/>
            <person name="Loffler F."/>
        </authorList>
    </citation>
    <scope>NUCLEOTIDE SEQUENCE</scope>
</reference>
<name>A0A645DH18_9ZZZZ</name>
<dbReference type="EMBL" id="VSSQ01036157">
    <property type="protein sequence ID" value="MPM88557.1"/>
    <property type="molecule type" value="Genomic_DNA"/>
</dbReference>
<accession>A0A645DH18</accession>
<proteinExistence type="predicted"/>
<protein>
    <submittedName>
        <fullName evidence="1">Uncharacterized protein</fullName>
    </submittedName>
</protein>
<evidence type="ECO:0000313" key="1">
    <source>
        <dbReference type="EMBL" id="MPM88557.1"/>
    </source>
</evidence>